<sequence>MSGPKGHRNILMTYAAPIASSHMMCPPADTTSQLTREQLDRSQPEFVGLLLDWGLQGALCSQTYFYYTSFPKDVTALKIFVGALFLAEWVQTILATTGISGNLFAENDAVANILPLTVGVPVMSGIIAAAVQIFYAWRIFVLSVDKRSRYLAAAIALFDPQMSGSSIGTWLAITASVDILIAISMSILHVYALSLFIMPLQVVL</sequence>
<organism evidence="2 3">
    <name type="scientific">Postia placenta MAD-698-R-SB12</name>
    <dbReference type="NCBI Taxonomy" id="670580"/>
    <lineage>
        <taxon>Eukaryota</taxon>
        <taxon>Fungi</taxon>
        <taxon>Dikarya</taxon>
        <taxon>Basidiomycota</taxon>
        <taxon>Agaricomycotina</taxon>
        <taxon>Agaricomycetes</taxon>
        <taxon>Polyporales</taxon>
        <taxon>Adustoporiaceae</taxon>
        <taxon>Rhodonia</taxon>
    </lineage>
</organism>
<feature type="transmembrane region" description="Helical" evidence="1">
    <location>
        <begin position="79"/>
        <end position="101"/>
    </location>
</feature>
<dbReference type="Proteomes" id="UP000194127">
    <property type="component" value="Unassembled WGS sequence"/>
</dbReference>
<name>A0A1X6MJ94_9APHY</name>
<proteinExistence type="predicted"/>
<feature type="transmembrane region" description="Helical" evidence="1">
    <location>
        <begin position="113"/>
        <end position="137"/>
    </location>
</feature>
<reference evidence="2 3" key="1">
    <citation type="submission" date="2017-04" db="EMBL/GenBank/DDBJ databases">
        <title>Genome Sequence of the Model Brown-Rot Fungus Postia placenta SB12.</title>
        <authorList>
            <consortium name="DOE Joint Genome Institute"/>
            <person name="Gaskell J."/>
            <person name="Kersten P."/>
            <person name="Larrondo L.F."/>
            <person name="Canessa P."/>
            <person name="Martinez D."/>
            <person name="Hibbett D."/>
            <person name="Schmoll M."/>
            <person name="Kubicek C.P."/>
            <person name="Martinez A.T."/>
            <person name="Yadav J."/>
            <person name="Master E."/>
            <person name="Magnuson J.K."/>
            <person name="James T."/>
            <person name="Yaver D."/>
            <person name="Berka R."/>
            <person name="Labutti K."/>
            <person name="Lipzen A."/>
            <person name="Aerts A."/>
            <person name="Barry K."/>
            <person name="Henrissat B."/>
            <person name="Blanchette R."/>
            <person name="Grigoriev I."/>
            <person name="Cullen D."/>
        </authorList>
    </citation>
    <scope>NUCLEOTIDE SEQUENCE [LARGE SCALE GENOMIC DNA]</scope>
    <source>
        <strain evidence="2 3">MAD-698-R-SB12</strain>
    </source>
</reference>
<dbReference type="EMBL" id="KZ110613">
    <property type="protein sequence ID" value="OSX56418.1"/>
    <property type="molecule type" value="Genomic_DNA"/>
</dbReference>
<protein>
    <submittedName>
        <fullName evidence="2">Uncharacterized protein</fullName>
    </submittedName>
</protein>
<feature type="transmembrane region" description="Helical" evidence="1">
    <location>
        <begin position="179"/>
        <end position="200"/>
    </location>
</feature>
<dbReference type="GeneID" id="36332440"/>
<dbReference type="AlphaFoldDB" id="A0A1X6MJ94"/>
<keyword evidence="3" id="KW-1185">Reference proteome</keyword>
<accession>A0A1X6MJ94</accession>
<keyword evidence="1" id="KW-1133">Transmembrane helix</keyword>
<evidence type="ECO:0000256" key="1">
    <source>
        <dbReference type="SAM" id="Phobius"/>
    </source>
</evidence>
<gene>
    <name evidence="2" type="ORF">POSPLADRAFT_1160030</name>
</gene>
<keyword evidence="1" id="KW-0812">Transmembrane</keyword>
<dbReference type="RefSeq" id="XP_024333212.1">
    <property type="nucleotide sequence ID" value="XM_024487491.1"/>
</dbReference>
<evidence type="ECO:0000313" key="2">
    <source>
        <dbReference type="EMBL" id="OSX56418.1"/>
    </source>
</evidence>
<evidence type="ECO:0000313" key="3">
    <source>
        <dbReference type="Proteomes" id="UP000194127"/>
    </source>
</evidence>
<keyword evidence="1" id="KW-0472">Membrane</keyword>
<dbReference type="OrthoDB" id="2953893at2759"/>